<name>A0A1H3HKN8_9EURY</name>
<sequence>MTDRTFIVTGGSGGLGKATSKELGRNGHTVVVNDLPTQEENAAAIAESVEEAGGTATIHLGDVSNLEYTDELINTVVDTYGRLDGVINYAGLLRDAYLTEMTASDWEDVISVHLRGHFGLLRSAARLWSETAEERSDPRSFVCVTSPSALGNVGQANYSAAKAGVLGLMRTAATELEKFDIHVNALLPIAYTKMTENILDSDEYPPEKVAPVAAFLANAEASDMTGCTVRAAGDSVGILSNPEVERVGFSSGGWNTDELYERREQIFGDKSNRYRTNNQI</sequence>
<dbReference type="PRINTS" id="PR00081">
    <property type="entry name" value="GDHRDH"/>
</dbReference>
<dbReference type="AlphaFoldDB" id="A0A1H3HKN8"/>
<evidence type="ECO:0000313" key="5">
    <source>
        <dbReference type="EMBL" id="SDY16002.1"/>
    </source>
</evidence>
<dbReference type="Pfam" id="PF00106">
    <property type="entry name" value="adh_short"/>
    <property type="match status" value="1"/>
</dbReference>
<keyword evidence="2" id="KW-0560">Oxidoreductase</keyword>
<gene>
    <name evidence="5" type="ORF">SAMN05216564_103320</name>
</gene>
<feature type="domain" description="Ketoreductase" evidence="4">
    <location>
        <begin position="4"/>
        <end position="184"/>
    </location>
</feature>
<dbReference type="PRINTS" id="PR00080">
    <property type="entry name" value="SDRFAMILY"/>
</dbReference>
<dbReference type="SMART" id="SM00822">
    <property type="entry name" value="PKS_KR"/>
    <property type="match status" value="1"/>
</dbReference>
<dbReference type="InterPro" id="IPR036291">
    <property type="entry name" value="NAD(P)-bd_dom_sf"/>
</dbReference>
<dbReference type="Proteomes" id="UP000199079">
    <property type="component" value="Unassembled WGS sequence"/>
</dbReference>
<dbReference type="Gene3D" id="3.40.50.720">
    <property type="entry name" value="NAD(P)-binding Rossmann-like Domain"/>
    <property type="match status" value="1"/>
</dbReference>
<dbReference type="InterPro" id="IPR002347">
    <property type="entry name" value="SDR_fam"/>
</dbReference>
<evidence type="ECO:0000256" key="1">
    <source>
        <dbReference type="ARBA" id="ARBA00006484"/>
    </source>
</evidence>
<keyword evidence="6" id="KW-1185">Reference proteome</keyword>
<reference evidence="6" key="1">
    <citation type="submission" date="2016-10" db="EMBL/GenBank/DDBJ databases">
        <authorList>
            <person name="Varghese N."/>
            <person name="Submissions S."/>
        </authorList>
    </citation>
    <scope>NUCLEOTIDE SEQUENCE [LARGE SCALE GENOMIC DNA]</scope>
    <source>
        <strain evidence="6">DC30,IBRC 10041,KCTC 4046</strain>
    </source>
</reference>
<dbReference type="EMBL" id="FNPC01000003">
    <property type="protein sequence ID" value="SDY16002.1"/>
    <property type="molecule type" value="Genomic_DNA"/>
</dbReference>
<evidence type="ECO:0000313" key="6">
    <source>
        <dbReference type="Proteomes" id="UP000199079"/>
    </source>
</evidence>
<dbReference type="GO" id="GO:0016491">
    <property type="term" value="F:oxidoreductase activity"/>
    <property type="evidence" value="ECO:0007669"/>
    <property type="project" value="UniProtKB-KW"/>
</dbReference>
<proteinExistence type="inferred from homology"/>
<dbReference type="InterPro" id="IPR051687">
    <property type="entry name" value="Peroxisomal_Beta-Oxidation"/>
</dbReference>
<organism evidence="5 6">
    <name type="scientific">Halopenitus persicus</name>
    <dbReference type="NCBI Taxonomy" id="1048396"/>
    <lineage>
        <taxon>Archaea</taxon>
        <taxon>Methanobacteriati</taxon>
        <taxon>Methanobacteriota</taxon>
        <taxon>Stenosarchaea group</taxon>
        <taxon>Halobacteria</taxon>
        <taxon>Halobacteriales</taxon>
        <taxon>Haloferacaceae</taxon>
        <taxon>Halopenitus</taxon>
    </lineage>
</organism>
<evidence type="ECO:0000259" key="4">
    <source>
        <dbReference type="SMART" id="SM00822"/>
    </source>
</evidence>
<dbReference type="OrthoDB" id="7442at2157"/>
<protein>
    <submittedName>
        <fullName evidence="5">3-oxoacyl-[acyl-carrier protein] reductase</fullName>
    </submittedName>
</protein>
<evidence type="ECO:0000256" key="2">
    <source>
        <dbReference type="ARBA" id="ARBA00023002"/>
    </source>
</evidence>
<evidence type="ECO:0000256" key="3">
    <source>
        <dbReference type="RuleBase" id="RU000363"/>
    </source>
</evidence>
<dbReference type="RefSeq" id="WP_092731666.1">
    <property type="nucleotide sequence ID" value="NZ_FNPC01000003.1"/>
</dbReference>
<accession>A0A1H3HKN8</accession>
<dbReference type="PANTHER" id="PTHR45024">
    <property type="entry name" value="DEHYDROGENASES, SHORT CHAIN"/>
    <property type="match status" value="1"/>
</dbReference>
<comment type="similarity">
    <text evidence="1 3">Belongs to the short-chain dehydrogenases/reductases (SDR) family.</text>
</comment>
<dbReference type="PANTHER" id="PTHR45024:SF2">
    <property type="entry name" value="SCP2 DOMAIN-CONTAINING PROTEIN"/>
    <property type="match status" value="1"/>
</dbReference>
<dbReference type="SUPFAM" id="SSF51735">
    <property type="entry name" value="NAD(P)-binding Rossmann-fold domains"/>
    <property type="match status" value="1"/>
</dbReference>
<dbReference type="InterPro" id="IPR057326">
    <property type="entry name" value="KR_dom"/>
</dbReference>